<dbReference type="EMBL" id="MVGT01002051">
    <property type="protein sequence ID" value="OVA09583.1"/>
    <property type="molecule type" value="Genomic_DNA"/>
</dbReference>
<dbReference type="PANTHER" id="PTHR34959:SF3">
    <property type="entry name" value="PROTEIN LAZY 1"/>
    <property type="match status" value="1"/>
</dbReference>
<feature type="compositionally biased region" description="Basic and acidic residues" evidence="1">
    <location>
        <begin position="222"/>
        <end position="245"/>
    </location>
</feature>
<feature type="region of interest" description="Disordered" evidence="1">
    <location>
        <begin position="22"/>
        <end position="42"/>
    </location>
</feature>
<dbReference type="OMA" id="ATIEENY"/>
<dbReference type="InterPro" id="IPR038928">
    <property type="entry name" value="LAZY1"/>
</dbReference>
<keyword evidence="3" id="KW-1185">Reference proteome</keyword>
<gene>
    <name evidence="2" type="ORF">BVC80_9101g108</name>
</gene>
<protein>
    <submittedName>
        <fullName evidence="2">Uncharacterized protein</fullName>
    </submittedName>
</protein>
<evidence type="ECO:0000313" key="2">
    <source>
        <dbReference type="EMBL" id="OVA09583.1"/>
    </source>
</evidence>
<evidence type="ECO:0000313" key="3">
    <source>
        <dbReference type="Proteomes" id="UP000195402"/>
    </source>
</evidence>
<dbReference type="GO" id="GO:0009630">
    <property type="term" value="P:gravitropism"/>
    <property type="evidence" value="ECO:0007669"/>
    <property type="project" value="InterPro"/>
</dbReference>
<proteinExistence type="predicted"/>
<dbReference type="PANTHER" id="PTHR34959">
    <property type="entry name" value="PROTEIN LAZY 1"/>
    <property type="match status" value="1"/>
</dbReference>
<feature type="region of interest" description="Disordered" evidence="1">
    <location>
        <begin position="206"/>
        <end position="245"/>
    </location>
</feature>
<dbReference type="GO" id="GO:2000012">
    <property type="term" value="P:regulation of auxin polar transport"/>
    <property type="evidence" value="ECO:0007669"/>
    <property type="project" value="InterPro"/>
</dbReference>
<dbReference type="OrthoDB" id="780166at2759"/>
<dbReference type="FunCoup" id="A0A200QGG6">
    <property type="interactions" value="40"/>
</dbReference>
<reference evidence="2 3" key="1">
    <citation type="journal article" date="2017" name="Mol. Plant">
        <title>The Genome of Medicinal Plant Macleaya cordata Provides New Insights into Benzylisoquinoline Alkaloids Metabolism.</title>
        <authorList>
            <person name="Liu X."/>
            <person name="Liu Y."/>
            <person name="Huang P."/>
            <person name="Ma Y."/>
            <person name="Qing Z."/>
            <person name="Tang Q."/>
            <person name="Cao H."/>
            <person name="Cheng P."/>
            <person name="Zheng Y."/>
            <person name="Yuan Z."/>
            <person name="Zhou Y."/>
            <person name="Liu J."/>
            <person name="Tang Z."/>
            <person name="Zhuo Y."/>
            <person name="Zhang Y."/>
            <person name="Yu L."/>
            <person name="Huang J."/>
            <person name="Yang P."/>
            <person name="Peng Q."/>
            <person name="Zhang J."/>
            <person name="Jiang W."/>
            <person name="Zhang Z."/>
            <person name="Lin K."/>
            <person name="Ro D.K."/>
            <person name="Chen X."/>
            <person name="Xiong X."/>
            <person name="Shang Y."/>
            <person name="Huang S."/>
            <person name="Zeng J."/>
        </authorList>
    </citation>
    <scope>NUCLEOTIDE SEQUENCE [LARGE SCALE GENOMIC DNA]</scope>
    <source>
        <strain evidence="3">cv. BLH2017</strain>
        <tissue evidence="2">Root</tissue>
    </source>
</reference>
<feature type="region of interest" description="Disordered" evidence="1">
    <location>
        <begin position="145"/>
        <end position="175"/>
    </location>
</feature>
<organism evidence="2 3">
    <name type="scientific">Macleaya cordata</name>
    <name type="common">Five-seeded plume-poppy</name>
    <name type="synonym">Bocconia cordata</name>
    <dbReference type="NCBI Taxonomy" id="56857"/>
    <lineage>
        <taxon>Eukaryota</taxon>
        <taxon>Viridiplantae</taxon>
        <taxon>Streptophyta</taxon>
        <taxon>Embryophyta</taxon>
        <taxon>Tracheophyta</taxon>
        <taxon>Spermatophyta</taxon>
        <taxon>Magnoliopsida</taxon>
        <taxon>Ranunculales</taxon>
        <taxon>Papaveraceae</taxon>
        <taxon>Papaveroideae</taxon>
        <taxon>Macleaya</taxon>
    </lineage>
</organism>
<feature type="region of interest" description="Disordered" evidence="1">
    <location>
        <begin position="285"/>
        <end position="311"/>
    </location>
</feature>
<accession>A0A200QGG6</accession>
<feature type="region of interest" description="Disordered" evidence="1">
    <location>
        <begin position="351"/>
        <end position="372"/>
    </location>
</feature>
<sequence>MAMVSHATVAWHPCCLSKQPSLDDQQYLPNKPTYGSKPPRHNHFQKENLLRKSFAGLDSVRIEEEDEDEDFNEDDSSVSLSGFFNGLLTIGTLGSDPPVVSEPETPTFAVSVENVTEKETELTENDLKLINEELEKVLGADVKDDRYYNDSSGRTSHVSGRTSHGSSITLSGSTDHQVINGANGTAVCPLQGYLFGSPIDLPETTTVATRKEHRTSLGELFQKSKIEEKSGENKEDKRDSTGEKSMKKMLKWRLLRGSTATADSVSAENKLQKLLQIFNRKVHPESSTAIKRSNKSHKNESNKNNNNNVPYYDGDYCNNADDRTALDEDIMLFPPRTQTQRERTLTKDRLRRYKSHSNPPPFELGGSDSNGNREYWIKTDADCKYYYTTPSLS</sequence>
<dbReference type="Proteomes" id="UP000195402">
    <property type="component" value="Unassembled WGS sequence"/>
</dbReference>
<comment type="caution">
    <text evidence="2">The sequence shown here is derived from an EMBL/GenBank/DDBJ whole genome shotgun (WGS) entry which is preliminary data.</text>
</comment>
<dbReference type="InParanoid" id="A0A200QGG6"/>
<name>A0A200QGG6_MACCD</name>
<evidence type="ECO:0000256" key="1">
    <source>
        <dbReference type="SAM" id="MobiDB-lite"/>
    </source>
</evidence>
<dbReference type="AlphaFoldDB" id="A0A200QGG6"/>
<feature type="compositionally biased region" description="Polar residues" evidence="1">
    <location>
        <begin position="149"/>
        <end position="175"/>
    </location>
</feature>
<dbReference type="STRING" id="56857.A0A200QGG6"/>